<name>A0A1Z5KRY6_FISSO</name>
<proteinExistence type="predicted"/>
<dbReference type="InParanoid" id="A0A1Z5KRY6"/>
<evidence type="ECO:0000256" key="1">
    <source>
        <dbReference type="SAM" id="MobiDB-lite"/>
    </source>
</evidence>
<dbReference type="Proteomes" id="UP000198406">
    <property type="component" value="Unassembled WGS sequence"/>
</dbReference>
<comment type="caution">
    <text evidence="2">The sequence shown here is derived from an EMBL/GenBank/DDBJ whole genome shotgun (WGS) entry which is preliminary data.</text>
</comment>
<gene>
    <name evidence="2" type="ORF">FisN_7Hh327</name>
</gene>
<sequence length="282" mass="32305">MPRYTDEWLTDRVLFDYVSGGSCACCGFVHFLPNGTADLITAMTDLETDQANAEIKALDDSPWPPDLRDQVWSDRVRLRQKLKADMSSYREFWDTHEEAFVQWCHDQDASFWRRHFQLARNEIMDEVRQKYNIHSAFGVVLCAIVEQVAFFDMTGYPDDGRGPDETEFEKSLAFVRQGGFTIRNMVSDGIISKEVLQIWLNRMKSLGGPKLLQRSSKTSNESQDDNHDQGEVDDGGKILGKASAGFSSDRRVIRLIIARFWANSLQKKFLDAQLPQEAKSFE</sequence>
<dbReference type="OrthoDB" id="191609at2759"/>
<reference evidence="2 3" key="1">
    <citation type="journal article" date="2015" name="Plant Cell">
        <title>Oil accumulation by the oleaginous diatom Fistulifera solaris as revealed by the genome and transcriptome.</title>
        <authorList>
            <person name="Tanaka T."/>
            <person name="Maeda Y."/>
            <person name="Veluchamy A."/>
            <person name="Tanaka M."/>
            <person name="Abida H."/>
            <person name="Marechal E."/>
            <person name="Bowler C."/>
            <person name="Muto M."/>
            <person name="Sunaga Y."/>
            <person name="Tanaka M."/>
            <person name="Yoshino T."/>
            <person name="Taniguchi T."/>
            <person name="Fukuda Y."/>
            <person name="Nemoto M."/>
            <person name="Matsumoto M."/>
            <person name="Wong P.S."/>
            <person name="Aburatani S."/>
            <person name="Fujibuchi W."/>
        </authorList>
    </citation>
    <scope>NUCLEOTIDE SEQUENCE [LARGE SCALE GENOMIC DNA]</scope>
    <source>
        <strain evidence="2 3">JPCC DA0580</strain>
    </source>
</reference>
<accession>A0A1Z5KRY6</accession>
<feature type="compositionally biased region" description="Basic and acidic residues" evidence="1">
    <location>
        <begin position="224"/>
        <end position="236"/>
    </location>
</feature>
<keyword evidence="3" id="KW-1185">Reference proteome</keyword>
<dbReference type="AlphaFoldDB" id="A0A1Z5KRY6"/>
<protein>
    <submittedName>
        <fullName evidence="2">Uncharacterized protein</fullName>
    </submittedName>
</protein>
<evidence type="ECO:0000313" key="3">
    <source>
        <dbReference type="Proteomes" id="UP000198406"/>
    </source>
</evidence>
<dbReference type="EMBL" id="BDSP01000285">
    <property type="protein sequence ID" value="GAX29080.1"/>
    <property type="molecule type" value="Genomic_DNA"/>
</dbReference>
<organism evidence="2 3">
    <name type="scientific">Fistulifera solaris</name>
    <name type="common">Oleaginous diatom</name>
    <dbReference type="NCBI Taxonomy" id="1519565"/>
    <lineage>
        <taxon>Eukaryota</taxon>
        <taxon>Sar</taxon>
        <taxon>Stramenopiles</taxon>
        <taxon>Ochrophyta</taxon>
        <taxon>Bacillariophyta</taxon>
        <taxon>Bacillariophyceae</taxon>
        <taxon>Bacillariophycidae</taxon>
        <taxon>Naviculales</taxon>
        <taxon>Naviculaceae</taxon>
        <taxon>Fistulifera</taxon>
    </lineage>
</organism>
<evidence type="ECO:0000313" key="2">
    <source>
        <dbReference type="EMBL" id="GAX29080.1"/>
    </source>
</evidence>
<feature type="region of interest" description="Disordered" evidence="1">
    <location>
        <begin position="210"/>
        <end position="236"/>
    </location>
</feature>